<dbReference type="KEGG" id="bbes:BESB_081780"/>
<dbReference type="RefSeq" id="XP_029216988.1">
    <property type="nucleotide sequence ID" value="XM_029366528.1"/>
</dbReference>
<feature type="compositionally biased region" description="Low complexity" evidence="1">
    <location>
        <begin position="724"/>
        <end position="735"/>
    </location>
</feature>
<dbReference type="GeneID" id="40313104"/>
<feature type="compositionally biased region" description="Polar residues" evidence="1">
    <location>
        <begin position="676"/>
        <end position="688"/>
    </location>
</feature>
<name>A0A2A9M4V2_BESBE</name>
<evidence type="ECO:0000256" key="1">
    <source>
        <dbReference type="SAM" id="MobiDB-lite"/>
    </source>
</evidence>
<protein>
    <submittedName>
        <fullName evidence="2">Uncharacterized protein</fullName>
    </submittedName>
</protein>
<feature type="compositionally biased region" description="Polar residues" evidence="1">
    <location>
        <begin position="413"/>
        <end position="426"/>
    </location>
</feature>
<sequence length="1737" mass="184485">MDVQSFMTGMHPGQRTIPTQQMRLFIKQQRPQGRPVAVPNVLYEPRAVAHQHPAQNQNGLSQPTQAAFVGAFQQPIHPTGLLSGQACIQNGGYPQAAGFATQYVQQVAARQGQQASGVYFASQSSNRLPDSHSTGLNGYMYSYPIQHTPFTPSTAGASNAQAFDGHIRVTSESAWHYSACQMQQNIPASAGHSSLHDFGANSASKQPIQSASPHGGVVSQLAAYNQRGPSHTSQQQQMQLHYQYQMQNPSPFLSQGDGPMMGGVPPATAAQASRAAAAGPGRSPEQVNAAAALSSSVGSSCATRTPSSSVRPTAKAQAQEADPAHRGRALTPGEDGNKLRFSSAFPPRCASKPDAAVSKPSYSRRTLSTAGARTRGTPATIQDSASPTRDNADRKVSEEARNSREPSGGKCQETLTSTSSGRTNFYGSEKTAVRGDETPLSGTAQDVATAELSSSTASRKSMRSDQKIAGSRRPPPRTCASAGTINPRNVANIGEKYKDRLASSTSMERKGSKVEQRRSLWEANGKSKSFSTPSPLPRFSSGASSSFGKSRKSQASPSAGAAASGSRLGGSRGTLSHASTKEVDISSANGGVSEDDKSQPAATPAAAQGRLLLRSRAGVPSGRGVTTRNSQKYRSDVRHHSDSSLQTSDAARAPPLRRLTRDVNKPELGKHIHGTLSRSNETATLQRSRSSEKSDVEDADLSESYARRRGYSTSHRDASSSPTSRLVSSESGSRSIAQAGTNSGTTTGRCPRSSASASLSRNNSNSGSDQLKTRTGAAKAGLWSGSANSRKPQGTTTTKSLDGSGPHEPSATMNGCVTRLGSGDSRLTGSASVSTASLESVVLPERTVQRGEENSSESRDTTPSHLRQMSAPEPTTLFSSQYSSRCVSGSGGEFSSEEEEVDAAVHQHFETNTSTILEPELGLESRKSSGTSRPQTPLLTLTRRESPAITRHQTVHDGKARVVNHSMHGVVGEDENQDQTLAAAVDNAALSEGSTTISRGARGMSSHGSASDSSQQGWELSSGQDSSGNTTPTVSEEGTPDIDPFAPSTNFAASVSGEMVAGQGGFRGDAATPSQQSALPIEAAGRLYTDRRENGGFESAAGCVQATELVSKLAVAERLVSRGSDAPSRTGNENFSTVRMHEAQAEEGMYVAQVLPKFARQTGGQLQQAPATRASGVPAWQPVPAPSGERLEEKTAKDRANTVNLTAEKGAFTPAPGQATPAETARTSASGNAHFLESLREPQNAAAASRFTSAGAFAPIQSPLLDGEGNVSAQEGIPQVRTEEQMRQQMREKLQRQMQELQHAQEHQLRVAQEHHHQQMLEQSRQRDERLRQQQAEQQYHMLQLQLYAQQQMSPNMQRVISLQPGRTLTVSGQLPSQQSAQGRPLHFSQYPRDRTQAPANAEFAGSRAGHSNLRQLSGVHQTSTPRLCLRQAISEQQLRRPSFSLSPARTVASEHEHELLAAHQQQHGEKRSELDTAMSPSPAQTAREQALVASLQQRLRAARDLDSLRALYADFQVGTPAFAAEQVQATHVDCHKNNDPFRPLHAPSTKGEPLAGLARRYLHSQSIVASRCHPVGRQEHQEFNQALWAEKYRTQQDELRRNLALYQAGRPNGLTAAGISPVTVVNSLRANEAALRASAASAAAVWCPIPGGDGAGAPPAQIMANEGARHPPMHLLNKRAAALPPLPPAGMSLAPTGESAARAALSPMSSPPAHFVRTRPLAVRPVVTVGNPATSG</sequence>
<reference evidence="2 3" key="1">
    <citation type="submission" date="2017-09" db="EMBL/GenBank/DDBJ databases">
        <title>Genome sequencing of Besnoitia besnoiti strain Bb-Ger1.</title>
        <authorList>
            <person name="Schares G."/>
            <person name="Venepally P."/>
            <person name="Lorenzi H.A."/>
        </authorList>
    </citation>
    <scope>NUCLEOTIDE SEQUENCE [LARGE SCALE GENOMIC DNA]</scope>
    <source>
        <strain evidence="2 3">Bb-Ger1</strain>
    </source>
</reference>
<gene>
    <name evidence="2" type="ORF">BESB_081780</name>
</gene>
<feature type="compositionally biased region" description="Polar residues" evidence="1">
    <location>
        <begin position="785"/>
        <end position="801"/>
    </location>
</feature>
<feature type="compositionally biased region" description="Polar residues" evidence="1">
    <location>
        <begin position="876"/>
        <end position="887"/>
    </location>
</feature>
<feature type="compositionally biased region" description="Low complexity" evidence="1">
    <location>
        <begin position="369"/>
        <end position="380"/>
    </location>
</feature>
<feature type="compositionally biased region" description="Polar residues" evidence="1">
    <location>
        <begin position="1479"/>
        <end position="1488"/>
    </location>
</feature>
<feature type="compositionally biased region" description="Basic and acidic residues" evidence="1">
    <location>
        <begin position="390"/>
        <end position="404"/>
    </location>
</feature>
<dbReference type="OrthoDB" id="330798at2759"/>
<feature type="region of interest" description="Disordered" evidence="1">
    <location>
        <begin position="997"/>
        <end position="1050"/>
    </location>
</feature>
<evidence type="ECO:0000313" key="3">
    <source>
        <dbReference type="Proteomes" id="UP000224006"/>
    </source>
</evidence>
<feature type="region of interest" description="Disordered" evidence="1">
    <location>
        <begin position="1162"/>
        <end position="1229"/>
    </location>
</feature>
<keyword evidence="3" id="KW-1185">Reference proteome</keyword>
<feature type="region of interest" description="Disordered" evidence="1">
    <location>
        <begin position="1297"/>
        <end position="1332"/>
    </location>
</feature>
<comment type="caution">
    <text evidence="2">The sequence shown here is derived from an EMBL/GenBank/DDBJ whole genome shotgun (WGS) entry which is preliminary data.</text>
</comment>
<feature type="region of interest" description="Disordered" evidence="1">
    <location>
        <begin position="1447"/>
        <end position="1488"/>
    </location>
</feature>
<feature type="compositionally biased region" description="Low complexity" evidence="1">
    <location>
        <begin position="537"/>
        <end position="566"/>
    </location>
</feature>
<proteinExistence type="predicted"/>
<feature type="compositionally biased region" description="Basic and acidic residues" evidence="1">
    <location>
        <begin position="633"/>
        <end position="642"/>
    </location>
</feature>
<feature type="compositionally biased region" description="Polar residues" evidence="1">
    <location>
        <begin position="825"/>
        <end position="838"/>
    </location>
</feature>
<feature type="compositionally biased region" description="Low complexity" evidence="1">
    <location>
        <begin position="265"/>
        <end position="302"/>
    </location>
</feature>
<dbReference type="EMBL" id="NWUJ01000009">
    <property type="protein sequence ID" value="PFH32979.1"/>
    <property type="molecule type" value="Genomic_DNA"/>
</dbReference>
<organism evidence="2 3">
    <name type="scientific">Besnoitia besnoiti</name>
    <name type="common">Apicomplexan protozoan</name>
    <dbReference type="NCBI Taxonomy" id="94643"/>
    <lineage>
        <taxon>Eukaryota</taxon>
        <taxon>Sar</taxon>
        <taxon>Alveolata</taxon>
        <taxon>Apicomplexa</taxon>
        <taxon>Conoidasida</taxon>
        <taxon>Coccidia</taxon>
        <taxon>Eucoccidiorida</taxon>
        <taxon>Eimeriorina</taxon>
        <taxon>Sarcocystidae</taxon>
        <taxon>Besnoitia</taxon>
    </lineage>
</organism>
<evidence type="ECO:0000313" key="2">
    <source>
        <dbReference type="EMBL" id="PFH32979.1"/>
    </source>
</evidence>
<feature type="region of interest" description="Disordered" evidence="1">
    <location>
        <begin position="248"/>
        <end position="893"/>
    </location>
</feature>
<feature type="compositionally biased region" description="Basic and acidic residues" evidence="1">
    <location>
        <begin position="659"/>
        <end position="670"/>
    </location>
</feature>
<feature type="compositionally biased region" description="Basic and acidic residues" evidence="1">
    <location>
        <begin position="1453"/>
        <end position="1475"/>
    </location>
</feature>
<dbReference type="Proteomes" id="UP000224006">
    <property type="component" value="Chromosome VIII"/>
</dbReference>
<feature type="region of interest" description="Disordered" evidence="1">
    <location>
        <begin position="913"/>
        <end position="936"/>
    </location>
</feature>
<feature type="compositionally biased region" description="Basic and acidic residues" evidence="1">
    <location>
        <begin position="1303"/>
        <end position="1332"/>
    </location>
</feature>
<feature type="compositionally biased region" description="Low complexity" evidence="1">
    <location>
        <begin position="1005"/>
        <end position="1014"/>
    </location>
</feature>
<feature type="compositionally biased region" description="Polar residues" evidence="1">
    <location>
        <begin position="201"/>
        <end position="212"/>
    </location>
</feature>
<feature type="compositionally biased region" description="Polar residues" evidence="1">
    <location>
        <begin position="1015"/>
        <end position="1036"/>
    </location>
</feature>
<accession>A0A2A9M4V2</accession>
<feature type="compositionally biased region" description="Basic and acidic residues" evidence="1">
    <location>
        <begin position="847"/>
        <end position="862"/>
    </location>
</feature>
<feature type="compositionally biased region" description="Polar residues" evidence="1">
    <location>
        <begin position="736"/>
        <end position="748"/>
    </location>
</feature>
<feature type="compositionally biased region" description="Low complexity" evidence="1">
    <location>
        <begin position="752"/>
        <end position="768"/>
    </location>
</feature>
<feature type="region of interest" description="Disordered" evidence="1">
    <location>
        <begin position="191"/>
        <end position="215"/>
    </location>
</feature>
<dbReference type="VEuPathDB" id="ToxoDB:BESB_081780"/>
<feature type="compositionally biased region" description="Basic and acidic residues" evidence="1">
    <location>
        <begin position="1189"/>
        <end position="1200"/>
    </location>
</feature>
<feature type="compositionally biased region" description="Basic and acidic residues" evidence="1">
    <location>
        <begin position="495"/>
        <end position="520"/>
    </location>
</feature>